<sequence length="258" mass="29128">MDKDIIRKRMSQIELEIDEMNQVLDKNLQLADNVPKEGVDADTTKAVPSEHTNEQSILQQDTEPKQKVEGAVGGDDQQQKYKNVGTDVVASTSEVPQEHVTPPEQGTQQFERTPEPDHASQPRTTLDSAVGSTITPLALPKTRDAPDASKRSASNPFRVVSVSNNKQEVSSTQKLQNRHDYLTSKCAKLQREIKYLGGLRERGVLTPEDARKLDKALQRLQEYLDRKTKERYELGVLLSRQLRREIDRGENGQFWVGQ</sequence>
<dbReference type="EMBL" id="LT598491">
    <property type="protein sequence ID" value="SCW04012.1"/>
    <property type="molecule type" value="Genomic_DNA"/>
</dbReference>
<dbReference type="OMA" id="NDIGEMN"/>
<evidence type="ECO:0000313" key="3">
    <source>
        <dbReference type="Proteomes" id="UP000190831"/>
    </source>
</evidence>
<reference evidence="2 3" key="1">
    <citation type="submission" date="2016-03" db="EMBL/GenBank/DDBJ databases">
        <authorList>
            <person name="Devillers H."/>
        </authorList>
    </citation>
    <scope>NUCLEOTIDE SEQUENCE [LARGE SCALE GENOMIC DNA]</scope>
    <source>
        <strain evidence="2">CBS 6772</strain>
    </source>
</reference>
<feature type="compositionally biased region" description="Polar residues" evidence="1">
    <location>
        <begin position="121"/>
        <end position="135"/>
    </location>
</feature>
<name>A0A1G4MJH4_LACFM</name>
<protein>
    <submittedName>
        <fullName evidence="2">LAFE_0H03972g1_1</fullName>
    </submittedName>
</protein>
<keyword evidence="3" id="KW-1185">Reference proteome</keyword>
<organism evidence="2 3">
    <name type="scientific">Lachancea fermentati</name>
    <name type="common">Zygosaccharomyces fermentati</name>
    <dbReference type="NCBI Taxonomy" id="4955"/>
    <lineage>
        <taxon>Eukaryota</taxon>
        <taxon>Fungi</taxon>
        <taxon>Dikarya</taxon>
        <taxon>Ascomycota</taxon>
        <taxon>Saccharomycotina</taxon>
        <taxon>Saccharomycetes</taxon>
        <taxon>Saccharomycetales</taxon>
        <taxon>Saccharomycetaceae</taxon>
        <taxon>Lachancea</taxon>
    </lineage>
</organism>
<dbReference type="OrthoDB" id="3993315at2759"/>
<proteinExistence type="predicted"/>
<evidence type="ECO:0000256" key="1">
    <source>
        <dbReference type="SAM" id="MobiDB-lite"/>
    </source>
</evidence>
<dbReference type="AlphaFoldDB" id="A0A1G4MJH4"/>
<accession>A0A1G4MJH4</accession>
<feature type="region of interest" description="Disordered" evidence="1">
    <location>
        <begin position="34"/>
        <end position="176"/>
    </location>
</feature>
<dbReference type="STRING" id="4955.A0A1G4MJH4"/>
<dbReference type="Proteomes" id="UP000190831">
    <property type="component" value="Chromosome H"/>
</dbReference>
<evidence type="ECO:0000313" key="2">
    <source>
        <dbReference type="EMBL" id="SCW04012.1"/>
    </source>
</evidence>
<gene>
    <name evidence="2" type="ORF">LAFE_0H03972G</name>
</gene>
<feature type="compositionally biased region" description="Basic and acidic residues" evidence="1">
    <location>
        <begin position="34"/>
        <end position="43"/>
    </location>
</feature>
<feature type="compositionally biased region" description="Polar residues" evidence="1">
    <location>
        <begin position="151"/>
        <end position="175"/>
    </location>
</feature>
<feature type="compositionally biased region" description="Basic and acidic residues" evidence="1">
    <location>
        <begin position="141"/>
        <end position="150"/>
    </location>
</feature>